<dbReference type="EMBL" id="EF082107">
    <property type="protein sequence ID" value="ABK21485.1"/>
    <property type="molecule type" value="mRNA"/>
</dbReference>
<sequence>MGSLMAGWDSPTSSSGKGRFERNKSLTNEEIEAFWKIKRKAQEEHLKAVAQAQAQGHATSDFQIPTDNNIEVSETALSSGAIHRKLAANRPVGLDTSRSFSGYDTSPVAADSQFAKDDLDNLRNAKAWWTRSNWAFLNEPPLMAMEGSAHKYAAQYHVN</sequence>
<feature type="region of interest" description="Disordered" evidence="1">
    <location>
        <begin position="1"/>
        <end position="24"/>
    </location>
</feature>
<evidence type="ECO:0000313" key="2">
    <source>
        <dbReference type="EMBL" id="ABK21485.1"/>
    </source>
</evidence>
<reference evidence="2" key="1">
    <citation type="journal article" date="2008" name="BMC Genomics">
        <title>A conifer genomics resource of 200,000 spruce (Picea spp.) ESTs and 6,464 high-quality, sequence-finished full-length cDNAs for Sitka spruce (Picea sitchensis).</title>
        <authorList>
            <person name="Ralph S.G."/>
            <person name="Chun H.J."/>
            <person name="Kolosova N."/>
            <person name="Cooper D."/>
            <person name="Oddy C."/>
            <person name="Ritland C.E."/>
            <person name="Kirkpatrick R."/>
            <person name="Moore R."/>
            <person name="Barber S."/>
            <person name="Holt R.A."/>
            <person name="Jones S.J."/>
            <person name="Marra M.A."/>
            <person name="Douglas C.J."/>
            <person name="Ritland K."/>
            <person name="Bohlmann J."/>
        </authorList>
    </citation>
    <scope>NUCLEOTIDE SEQUENCE</scope>
    <source>
        <tissue evidence="2">Green portion of the leader tissue</tissue>
    </source>
</reference>
<organism evidence="2">
    <name type="scientific">Picea sitchensis</name>
    <name type="common">Sitka spruce</name>
    <name type="synonym">Pinus sitchensis</name>
    <dbReference type="NCBI Taxonomy" id="3332"/>
    <lineage>
        <taxon>Eukaryota</taxon>
        <taxon>Viridiplantae</taxon>
        <taxon>Streptophyta</taxon>
        <taxon>Embryophyta</taxon>
        <taxon>Tracheophyta</taxon>
        <taxon>Spermatophyta</taxon>
        <taxon>Pinopsida</taxon>
        <taxon>Pinidae</taxon>
        <taxon>Conifers I</taxon>
        <taxon>Pinales</taxon>
        <taxon>Pinaceae</taxon>
        <taxon>Picea</taxon>
    </lineage>
</organism>
<evidence type="ECO:0000256" key="1">
    <source>
        <dbReference type="SAM" id="MobiDB-lite"/>
    </source>
</evidence>
<protein>
    <submittedName>
        <fullName evidence="2">Uncharacterized protein</fullName>
    </submittedName>
</protein>
<dbReference type="OMA" id="IDTFWKT"/>
<dbReference type="AlphaFoldDB" id="A9NLH4"/>
<name>A9NLH4_PICSI</name>
<dbReference type="PANTHER" id="PTHR33872">
    <property type="entry name" value="DNA POLYMERASE EPSILON CATALYTIC SUBUNIT A"/>
    <property type="match status" value="1"/>
</dbReference>
<accession>A9NLH4</accession>
<dbReference type="PANTHER" id="PTHR33872:SF2">
    <property type="entry name" value="DNA POLYMERASE EPSILON CATALYTIC SUBUNIT A"/>
    <property type="match status" value="1"/>
</dbReference>
<proteinExistence type="evidence at transcript level"/>